<dbReference type="Proteomes" id="UP000002069">
    <property type="component" value="Chromosome"/>
</dbReference>
<organism evidence="1 2">
    <name type="scientific">Cronobacter turicensis (strain DSM 18703 / CCUG 55852 / LMG 23827 / z3032)</name>
    <dbReference type="NCBI Taxonomy" id="693216"/>
    <lineage>
        <taxon>Bacteria</taxon>
        <taxon>Pseudomonadati</taxon>
        <taxon>Pseudomonadota</taxon>
        <taxon>Gammaproteobacteria</taxon>
        <taxon>Enterobacterales</taxon>
        <taxon>Enterobacteriaceae</taxon>
        <taxon>Cronobacter</taxon>
    </lineage>
</organism>
<protein>
    <submittedName>
        <fullName evidence="1">Uncharacterized protein</fullName>
    </submittedName>
</protein>
<dbReference type="HOGENOM" id="CLU_3348623_0_0_6"/>
<dbReference type="PATRIC" id="fig|693216.3.peg.3159"/>
<name>C9XZ37_CROTZ</name>
<dbReference type="EMBL" id="FN543093">
    <property type="protein sequence ID" value="CBA33287.1"/>
    <property type="molecule type" value="Genomic_DNA"/>
</dbReference>
<keyword evidence="2" id="KW-1185">Reference proteome</keyword>
<reference evidence="2" key="2">
    <citation type="journal article" date="2011" name="J. Bacteriol.">
        <title>Complete genome sequence of Cronobacter turicensis LMG 23827, a food-borne pathogen causing deaths in neonates.</title>
        <authorList>
            <person name="Stephan R."/>
            <person name="Lehner A."/>
            <person name="Tischler P."/>
            <person name="Rattei T."/>
        </authorList>
    </citation>
    <scope>NUCLEOTIDE SEQUENCE [LARGE SCALE GENOMIC DNA]</scope>
    <source>
        <strain evidence="2">DSM 18703 / CCUG 55852 / LMG 23827 / z3032</strain>
    </source>
</reference>
<reference evidence="1 2" key="1">
    <citation type="journal article" date="2010" name="J. Bacteriol.">
        <title>Complete Genome Sequence of Cronobacter turicensis LMG 23827, a foodborne pathogen causing deaths in neonates.</title>
        <authorList>
            <person name="Stephan R."/>
            <person name="Lehner A."/>
            <person name="Tischler P."/>
            <person name="Rattei T."/>
        </authorList>
    </citation>
    <scope>NUCLEOTIDE SEQUENCE [LARGE SCALE GENOMIC DNA]</scope>
    <source>
        <strain evidence="2">DSM 18703 / CCUG 55852 / LMG 23827 / z3032</strain>
    </source>
</reference>
<gene>
    <name evidence="1" type="ordered locus">Ctu_33370</name>
</gene>
<sequence>MQDANNLQRLFKIINNVTRRNFYGLSDSFYALLIDCN</sequence>
<evidence type="ECO:0000313" key="1">
    <source>
        <dbReference type="EMBL" id="CBA33287.1"/>
    </source>
</evidence>
<evidence type="ECO:0000313" key="2">
    <source>
        <dbReference type="Proteomes" id="UP000002069"/>
    </source>
</evidence>
<accession>C9XZ37</accession>
<proteinExistence type="predicted"/>
<dbReference type="KEGG" id="ctu:CTU_33370"/>
<dbReference type="AlphaFoldDB" id="C9XZ37"/>